<dbReference type="OrthoDB" id="2424463at2759"/>
<sequence>MELSPQKYAWMPSILRLSKPSRPQESSSWIMRLSKHHRMYKMTSNKHTDLRLPPYTLQLNAAEWVFGKIKTHVRPQDLHDWETLTDHINNSILSITSGMCWWIREAAEVNPWVAF</sequence>
<gene>
    <name evidence="1" type="ORF">BCR41DRAFT_248178</name>
</gene>
<evidence type="ECO:0000313" key="2">
    <source>
        <dbReference type="Proteomes" id="UP000193648"/>
    </source>
</evidence>
<dbReference type="AlphaFoldDB" id="A0A1Y2GUG2"/>
<accession>A0A1Y2GUG2</accession>
<comment type="caution">
    <text evidence="1">The sequence shown here is derived from an EMBL/GenBank/DDBJ whole genome shotgun (WGS) entry which is preliminary data.</text>
</comment>
<dbReference type="EMBL" id="MCFF01000009">
    <property type="protein sequence ID" value="ORZ23858.1"/>
    <property type="molecule type" value="Genomic_DNA"/>
</dbReference>
<dbReference type="Proteomes" id="UP000193648">
    <property type="component" value="Unassembled WGS sequence"/>
</dbReference>
<name>A0A1Y2GUG2_9FUNG</name>
<evidence type="ECO:0000313" key="1">
    <source>
        <dbReference type="EMBL" id="ORZ23858.1"/>
    </source>
</evidence>
<dbReference type="InParanoid" id="A0A1Y2GUG2"/>
<protein>
    <submittedName>
        <fullName evidence="1">Uncharacterized protein</fullName>
    </submittedName>
</protein>
<dbReference type="GeneID" id="33562010"/>
<organism evidence="1 2">
    <name type="scientific">Lobosporangium transversale</name>
    <dbReference type="NCBI Taxonomy" id="64571"/>
    <lineage>
        <taxon>Eukaryota</taxon>
        <taxon>Fungi</taxon>
        <taxon>Fungi incertae sedis</taxon>
        <taxon>Mucoromycota</taxon>
        <taxon>Mortierellomycotina</taxon>
        <taxon>Mortierellomycetes</taxon>
        <taxon>Mortierellales</taxon>
        <taxon>Mortierellaceae</taxon>
        <taxon>Lobosporangium</taxon>
    </lineage>
</organism>
<dbReference type="GO" id="GO:0003676">
    <property type="term" value="F:nucleic acid binding"/>
    <property type="evidence" value="ECO:0007669"/>
    <property type="project" value="InterPro"/>
</dbReference>
<dbReference type="RefSeq" id="XP_021883672.1">
    <property type="nucleotide sequence ID" value="XM_022020166.1"/>
</dbReference>
<dbReference type="Gene3D" id="3.30.420.10">
    <property type="entry name" value="Ribonuclease H-like superfamily/Ribonuclease H"/>
    <property type="match status" value="1"/>
</dbReference>
<keyword evidence="2" id="KW-1185">Reference proteome</keyword>
<dbReference type="InterPro" id="IPR036397">
    <property type="entry name" value="RNaseH_sf"/>
</dbReference>
<reference evidence="1 2" key="1">
    <citation type="submission" date="2016-07" db="EMBL/GenBank/DDBJ databases">
        <title>Pervasive Adenine N6-methylation of Active Genes in Fungi.</title>
        <authorList>
            <consortium name="DOE Joint Genome Institute"/>
            <person name="Mondo S.J."/>
            <person name="Dannebaum R.O."/>
            <person name="Kuo R.C."/>
            <person name="Labutti K."/>
            <person name="Haridas S."/>
            <person name="Kuo A."/>
            <person name="Salamov A."/>
            <person name="Ahrendt S.R."/>
            <person name="Lipzen A."/>
            <person name="Sullivan W."/>
            <person name="Andreopoulos W.B."/>
            <person name="Clum A."/>
            <person name="Lindquist E."/>
            <person name="Daum C."/>
            <person name="Ramamoorthy G.K."/>
            <person name="Gryganskyi A."/>
            <person name="Culley D."/>
            <person name="Magnuson J.K."/>
            <person name="James T.Y."/>
            <person name="O'Malley M.A."/>
            <person name="Stajich J.E."/>
            <person name="Spatafora J.W."/>
            <person name="Visel A."/>
            <person name="Grigoriev I.V."/>
        </authorList>
    </citation>
    <scope>NUCLEOTIDE SEQUENCE [LARGE SCALE GENOMIC DNA]</scope>
    <source>
        <strain evidence="1 2">NRRL 3116</strain>
    </source>
</reference>
<proteinExistence type="predicted"/>